<dbReference type="Gene3D" id="1.25.40.390">
    <property type="match status" value="1"/>
</dbReference>
<keyword evidence="5" id="KW-0998">Cell outer membrane</keyword>
<evidence type="ECO:0000256" key="2">
    <source>
        <dbReference type="ARBA" id="ARBA00006275"/>
    </source>
</evidence>
<dbReference type="RefSeq" id="WP_091698324.1">
    <property type="nucleotide sequence ID" value="NZ_FPBF01000012.1"/>
</dbReference>
<dbReference type="AlphaFoldDB" id="A0A1I7E801"/>
<dbReference type="STRING" id="305507.SAMN04489724_0227"/>
<feature type="domain" description="SusD-like N-terminal" evidence="7">
    <location>
        <begin position="109"/>
        <end position="229"/>
    </location>
</feature>
<dbReference type="SUPFAM" id="SSF48452">
    <property type="entry name" value="TPR-like"/>
    <property type="match status" value="1"/>
</dbReference>
<keyword evidence="4" id="KW-0472">Membrane</keyword>
<feature type="domain" description="RagB/SusD" evidence="6">
    <location>
        <begin position="327"/>
        <end position="576"/>
    </location>
</feature>
<keyword evidence="3" id="KW-0732">Signal</keyword>
<dbReference type="CDD" id="cd08977">
    <property type="entry name" value="SusD"/>
    <property type="match status" value="1"/>
</dbReference>
<dbReference type="GO" id="GO:0009279">
    <property type="term" value="C:cell outer membrane"/>
    <property type="evidence" value="ECO:0007669"/>
    <property type="project" value="UniProtKB-SubCell"/>
</dbReference>
<dbReference type="InterPro" id="IPR011990">
    <property type="entry name" value="TPR-like_helical_dom_sf"/>
</dbReference>
<sequence length="576" mass="65443">MILSYKSLTRSMLGLSILLMSCDNEFLGKPESNDVTVEDIFSERATAESFLWESYRTSMPLGFPIDWGLHNGMYASMVMAASDEGDVYDTWPSSNDHNTGVWGPTGNREDEFGTHYKGIRNANIFLENIDMVEDIPQAEKDQMKAEAKVLRGLQHHELMKRYGAIPIVDHVLTSTGEIMLPRNTYQEVVDFIVQSCDEAAAVLPDTYPTSFTGRITKGVALALKGRVLLYAASPLHNTTTPYLPENPELTGYGNYDAGRWMSAANANKAVLDWAASAGVSLVNSSDDPAVNYQTAVESQGNSEMLLYNQSNGWWGAWNPMFQQFVMPRGIYGGWYGHGVTLQQAQKYHTVDGTDQEWSEEGPRSEFLEKMQAMEPRFQYSVFYSGSKWNDEIGVRNFYKNSNGSWSDGAPVNGVGYMKKFLGRANWNGGQFNWIIFRLAEFYLNYAEALNEASPLDAAAFDALNAIRQRGGLEPISVNDPRYNTQEKLREAIRRERAVELAFEEHRFFDVRRWRIAGEEGVMQGEMWGLNIYQLSDDEYVYRKEPFESRVWDDRMYLYPLPQSEIDKGYLVQNPGW</sequence>
<evidence type="ECO:0000259" key="6">
    <source>
        <dbReference type="Pfam" id="PF07980"/>
    </source>
</evidence>
<dbReference type="Pfam" id="PF07980">
    <property type="entry name" value="SusD_RagB"/>
    <property type="match status" value="1"/>
</dbReference>
<dbReference type="InterPro" id="IPR033985">
    <property type="entry name" value="SusD-like_N"/>
</dbReference>
<name>A0A1I7E801_9BACT</name>
<comment type="similarity">
    <text evidence="2">Belongs to the SusD family.</text>
</comment>
<keyword evidence="9" id="KW-1185">Reference proteome</keyword>
<dbReference type="Pfam" id="PF14322">
    <property type="entry name" value="SusD-like_3"/>
    <property type="match status" value="1"/>
</dbReference>
<dbReference type="InterPro" id="IPR012944">
    <property type="entry name" value="SusD_RagB_dom"/>
</dbReference>
<accession>A0A1I7E801</accession>
<organism evidence="8 9">
    <name type="scientific">Algoriphagus locisalis</name>
    <dbReference type="NCBI Taxonomy" id="305507"/>
    <lineage>
        <taxon>Bacteria</taxon>
        <taxon>Pseudomonadati</taxon>
        <taxon>Bacteroidota</taxon>
        <taxon>Cytophagia</taxon>
        <taxon>Cytophagales</taxon>
        <taxon>Cyclobacteriaceae</taxon>
        <taxon>Algoriphagus</taxon>
    </lineage>
</organism>
<dbReference type="PROSITE" id="PS51257">
    <property type="entry name" value="PROKAR_LIPOPROTEIN"/>
    <property type="match status" value="1"/>
</dbReference>
<evidence type="ECO:0000256" key="5">
    <source>
        <dbReference type="ARBA" id="ARBA00023237"/>
    </source>
</evidence>
<evidence type="ECO:0000256" key="4">
    <source>
        <dbReference type="ARBA" id="ARBA00023136"/>
    </source>
</evidence>
<dbReference type="Proteomes" id="UP000199673">
    <property type="component" value="Unassembled WGS sequence"/>
</dbReference>
<protein>
    <submittedName>
        <fullName evidence="8">Starch-binding associating with outer membrane</fullName>
    </submittedName>
</protein>
<evidence type="ECO:0000256" key="3">
    <source>
        <dbReference type="ARBA" id="ARBA00022729"/>
    </source>
</evidence>
<dbReference type="EMBL" id="FPBF01000012">
    <property type="protein sequence ID" value="SFU20068.1"/>
    <property type="molecule type" value="Genomic_DNA"/>
</dbReference>
<evidence type="ECO:0000313" key="9">
    <source>
        <dbReference type="Proteomes" id="UP000199673"/>
    </source>
</evidence>
<gene>
    <name evidence="8" type="ORF">SAMN04489724_0227</name>
</gene>
<comment type="subcellular location">
    <subcellularLocation>
        <location evidence="1">Cell outer membrane</location>
    </subcellularLocation>
</comment>
<dbReference type="OrthoDB" id="5694214at2"/>
<proteinExistence type="inferred from homology"/>
<evidence type="ECO:0000259" key="7">
    <source>
        <dbReference type="Pfam" id="PF14322"/>
    </source>
</evidence>
<reference evidence="9" key="1">
    <citation type="submission" date="2016-10" db="EMBL/GenBank/DDBJ databases">
        <authorList>
            <person name="Varghese N."/>
            <person name="Submissions S."/>
        </authorList>
    </citation>
    <scope>NUCLEOTIDE SEQUENCE [LARGE SCALE GENOMIC DNA]</scope>
    <source>
        <strain evidence="9">DSM 23445</strain>
    </source>
</reference>
<evidence type="ECO:0000313" key="8">
    <source>
        <dbReference type="EMBL" id="SFU20068.1"/>
    </source>
</evidence>
<evidence type="ECO:0000256" key="1">
    <source>
        <dbReference type="ARBA" id="ARBA00004442"/>
    </source>
</evidence>